<evidence type="ECO:0000256" key="4">
    <source>
        <dbReference type="ARBA" id="ARBA00023163"/>
    </source>
</evidence>
<dbReference type="Pfam" id="PF13411">
    <property type="entry name" value="MerR_1"/>
    <property type="match status" value="1"/>
</dbReference>
<protein>
    <submittedName>
        <fullName evidence="7">MerR family transcriptional regulator</fullName>
    </submittedName>
</protein>
<feature type="coiled-coil region" evidence="5">
    <location>
        <begin position="83"/>
        <end position="110"/>
    </location>
</feature>
<dbReference type="PANTHER" id="PTHR30204">
    <property type="entry name" value="REDOX-CYCLING DRUG-SENSING TRANSCRIPTIONAL ACTIVATOR SOXR"/>
    <property type="match status" value="1"/>
</dbReference>
<evidence type="ECO:0000259" key="6">
    <source>
        <dbReference type="PROSITE" id="PS50937"/>
    </source>
</evidence>
<accession>A0ABU7KV10</accession>
<evidence type="ECO:0000313" key="7">
    <source>
        <dbReference type="EMBL" id="MEE2052829.1"/>
    </source>
</evidence>
<comment type="caution">
    <text evidence="7">The sequence shown here is derived from an EMBL/GenBank/DDBJ whole genome shotgun (WGS) entry which is preliminary data.</text>
</comment>
<dbReference type="PROSITE" id="PS50937">
    <property type="entry name" value="HTH_MERR_2"/>
    <property type="match status" value="1"/>
</dbReference>
<dbReference type="Gene3D" id="1.10.1660.10">
    <property type="match status" value="1"/>
</dbReference>
<dbReference type="InterPro" id="IPR047057">
    <property type="entry name" value="MerR_fam"/>
</dbReference>
<dbReference type="RefSeq" id="WP_330159830.1">
    <property type="nucleotide sequence ID" value="NZ_BAAAJA010000018.1"/>
</dbReference>
<dbReference type="PANTHER" id="PTHR30204:SF69">
    <property type="entry name" value="MERR-FAMILY TRANSCRIPTIONAL REGULATOR"/>
    <property type="match status" value="1"/>
</dbReference>
<keyword evidence="2" id="KW-0805">Transcription regulation</keyword>
<dbReference type="Proteomes" id="UP001348641">
    <property type="component" value="Unassembled WGS sequence"/>
</dbReference>
<evidence type="ECO:0000256" key="5">
    <source>
        <dbReference type="SAM" id="Coils"/>
    </source>
</evidence>
<evidence type="ECO:0000313" key="8">
    <source>
        <dbReference type="Proteomes" id="UP001348641"/>
    </source>
</evidence>
<keyword evidence="3" id="KW-0238">DNA-binding</keyword>
<evidence type="ECO:0000256" key="1">
    <source>
        <dbReference type="ARBA" id="ARBA00022491"/>
    </source>
</evidence>
<proteinExistence type="predicted"/>
<name>A0ABU7KV10_9ACTN</name>
<dbReference type="SUPFAM" id="SSF46955">
    <property type="entry name" value="Putative DNA-binding domain"/>
    <property type="match status" value="1"/>
</dbReference>
<dbReference type="PRINTS" id="PR00040">
    <property type="entry name" value="HTHMERR"/>
</dbReference>
<reference evidence="7 8" key="1">
    <citation type="submission" date="2023-07" db="EMBL/GenBank/DDBJ databases">
        <authorList>
            <person name="Girao M."/>
            <person name="Carvalho M.F."/>
        </authorList>
    </citation>
    <scope>NUCLEOTIDE SEQUENCE [LARGE SCALE GENOMIC DNA]</scope>
    <source>
        <strain evidence="7 8">66/93</strain>
    </source>
</reference>
<dbReference type="InterPro" id="IPR000551">
    <property type="entry name" value="MerR-type_HTH_dom"/>
</dbReference>
<sequence>MRIGELARRTGASTRALRYYEQRGLLGSERAANGYREYPPEAVERVRGIRLLLDSGLTSDDVRELRGCLQLDLVNEPECEEALALYQQRLRAVRERIDALTATRARLERHLAAD</sequence>
<dbReference type="EMBL" id="JAUUCC010000055">
    <property type="protein sequence ID" value="MEE2052829.1"/>
    <property type="molecule type" value="Genomic_DNA"/>
</dbReference>
<dbReference type="InterPro" id="IPR009061">
    <property type="entry name" value="DNA-bd_dom_put_sf"/>
</dbReference>
<keyword evidence="5" id="KW-0175">Coiled coil</keyword>
<evidence type="ECO:0000256" key="2">
    <source>
        <dbReference type="ARBA" id="ARBA00023015"/>
    </source>
</evidence>
<evidence type="ECO:0000256" key="3">
    <source>
        <dbReference type="ARBA" id="ARBA00023125"/>
    </source>
</evidence>
<gene>
    <name evidence="7" type="ORF">Q8A49_20200</name>
</gene>
<organism evidence="7 8">
    <name type="scientific">Nocardiopsis tropica</name>
    <dbReference type="NCBI Taxonomy" id="109330"/>
    <lineage>
        <taxon>Bacteria</taxon>
        <taxon>Bacillati</taxon>
        <taxon>Actinomycetota</taxon>
        <taxon>Actinomycetes</taxon>
        <taxon>Streptosporangiales</taxon>
        <taxon>Nocardiopsidaceae</taxon>
        <taxon>Nocardiopsis</taxon>
    </lineage>
</organism>
<keyword evidence="4" id="KW-0804">Transcription</keyword>
<keyword evidence="1" id="KW-0678">Repressor</keyword>
<dbReference type="SMART" id="SM00422">
    <property type="entry name" value="HTH_MERR"/>
    <property type="match status" value="1"/>
</dbReference>
<feature type="domain" description="HTH merR-type" evidence="6">
    <location>
        <begin position="1"/>
        <end position="68"/>
    </location>
</feature>